<dbReference type="InterPro" id="IPR009057">
    <property type="entry name" value="Homeodomain-like_sf"/>
</dbReference>
<dbReference type="STRING" id="1703345.A3860_34845"/>
<feature type="domain" description="HTH tetR-type" evidence="3">
    <location>
        <begin position="16"/>
        <end position="76"/>
    </location>
</feature>
<reference evidence="4 5" key="1">
    <citation type="submission" date="2016-03" db="EMBL/GenBank/DDBJ databases">
        <title>Niastella vici sp. nov., isolated from farmland soil.</title>
        <authorList>
            <person name="Chen L."/>
            <person name="Wang D."/>
            <person name="Yang S."/>
            <person name="Wang G."/>
        </authorList>
    </citation>
    <scope>NUCLEOTIDE SEQUENCE [LARGE SCALE GENOMIC DNA]</scope>
    <source>
        <strain evidence="4 5">DJ57</strain>
    </source>
</reference>
<evidence type="ECO:0000313" key="5">
    <source>
        <dbReference type="Proteomes" id="UP000192796"/>
    </source>
</evidence>
<sequence length="204" mass="24036">MKTIISHSLFDMPVIKTGDPNILENALSFFIRKGVKNTSMQEVALKSGMSRKKLYNLFINKERLVIALVENIIFKSEQFLSVCPGNSPDAAVEMNNIFSYIKRTIDFLPPLLCREIKRYYPNAWQLVYEFREKKLEPFILQNFKRGIAEYLYQSEFNKEVACWLYFWQLQIAIEDPSLNKERRHQLIDNINNCLLKGILKSRPF</sequence>
<gene>
    <name evidence="4" type="ORF">A3860_34845</name>
</gene>
<dbReference type="EMBL" id="LVYD01000066">
    <property type="protein sequence ID" value="OQP60109.1"/>
    <property type="molecule type" value="Genomic_DNA"/>
</dbReference>
<evidence type="ECO:0000313" key="4">
    <source>
        <dbReference type="EMBL" id="OQP60109.1"/>
    </source>
</evidence>
<dbReference type="PROSITE" id="PS50977">
    <property type="entry name" value="HTH_TETR_2"/>
    <property type="match status" value="1"/>
</dbReference>
<evidence type="ECO:0000256" key="1">
    <source>
        <dbReference type="ARBA" id="ARBA00023125"/>
    </source>
</evidence>
<dbReference type="Proteomes" id="UP000192796">
    <property type="component" value="Unassembled WGS sequence"/>
</dbReference>
<name>A0A1V9FP20_9BACT</name>
<keyword evidence="5" id="KW-1185">Reference proteome</keyword>
<protein>
    <recommendedName>
        <fullName evidence="3">HTH tetR-type domain-containing protein</fullName>
    </recommendedName>
</protein>
<keyword evidence="1 2" id="KW-0238">DNA-binding</keyword>
<comment type="caution">
    <text evidence="4">The sequence shown here is derived from an EMBL/GenBank/DDBJ whole genome shotgun (WGS) entry which is preliminary data.</text>
</comment>
<feature type="DNA-binding region" description="H-T-H motif" evidence="2">
    <location>
        <begin position="39"/>
        <end position="58"/>
    </location>
</feature>
<evidence type="ECO:0000256" key="2">
    <source>
        <dbReference type="PROSITE-ProRule" id="PRU00335"/>
    </source>
</evidence>
<dbReference type="GO" id="GO:0003677">
    <property type="term" value="F:DNA binding"/>
    <property type="evidence" value="ECO:0007669"/>
    <property type="project" value="UniProtKB-UniRule"/>
</dbReference>
<organism evidence="4 5">
    <name type="scientific">Niastella vici</name>
    <dbReference type="NCBI Taxonomy" id="1703345"/>
    <lineage>
        <taxon>Bacteria</taxon>
        <taxon>Pseudomonadati</taxon>
        <taxon>Bacteroidota</taxon>
        <taxon>Chitinophagia</taxon>
        <taxon>Chitinophagales</taxon>
        <taxon>Chitinophagaceae</taxon>
        <taxon>Niastella</taxon>
    </lineage>
</organism>
<evidence type="ECO:0000259" key="3">
    <source>
        <dbReference type="PROSITE" id="PS50977"/>
    </source>
</evidence>
<dbReference type="InterPro" id="IPR001647">
    <property type="entry name" value="HTH_TetR"/>
</dbReference>
<proteinExistence type="predicted"/>
<dbReference type="AlphaFoldDB" id="A0A1V9FP20"/>
<dbReference type="RefSeq" id="WP_081153635.1">
    <property type="nucleotide sequence ID" value="NZ_LVYD01000066.1"/>
</dbReference>
<accession>A0A1V9FP20</accession>
<dbReference type="SUPFAM" id="SSF46689">
    <property type="entry name" value="Homeodomain-like"/>
    <property type="match status" value="1"/>
</dbReference>
<dbReference type="Gene3D" id="1.10.357.10">
    <property type="entry name" value="Tetracycline Repressor, domain 2"/>
    <property type="match status" value="1"/>
</dbReference>
<dbReference type="OrthoDB" id="6430772at2"/>
<dbReference type="Pfam" id="PF00440">
    <property type="entry name" value="TetR_N"/>
    <property type="match status" value="1"/>
</dbReference>